<proteinExistence type="predicted"/>
<organism evidence="3 4">
    <name type="scientific">Tetragonisca angustula</name>
    <dbReference type="NCBI Taxonomy" id="166442"/>
    <lineage>
        <taxon>Eukaryota</taxon>
        <taxon>Metazoa</taxon>
        <taxon>Ecdysozoa</taxon>
        <taxon>Arthropoda</taxon>
        <taxon>Hexapoda</taxon>
        <taxon>Insecta</taxon>
        <taxon>Pterygota</taxon>
        <taxon>Neoptera</taxon>
        <taxon>Endopterygota</taxon>
        <taxon>Hymenoptera</taxon>
        <taxon>Apocrita</taxon>
        <taxon>Aculeata</taxon>
        <taxon>Apoidea</taxon>
        <taxon>Anthophila</taxon>
        <taxon>Apidae</taxon>
        <taxon>Tetragonisca</taxon>
    </lineage>
</organism>
<dbReference type="AlphaFoldDB" id="A0AAW0ZH31"/>
<gene>
    <name evidence="3" type="ORF">QLX08_009333</name>
</gene>
<dbReference type="InterPro" id="IPR042509">
    <property type="entry name" value="ZCCHC3"/>
</dbReference>
<dbReference type="GO" id="GO:0003690">
    <property type="term" value="F:double-stranded DNA binding"/>
    <property type="evidence" value="ECO:0007669"/>
    <property type="project" value="InterPro"/>
</dbReference>
<dbReference type="GO" id="GO:0008270">
    <property type="term" value="F:zinc ion binding"/>
    <property type="evidence" value="ECO:0007669"/>
    <property type="project" value="UniProtKB-KW"/>
</dbReference>
<reference evidence="3 4" key="1">
    <citation type="submission" date="2024-05" db="EMBL/GenBank/DDBJ databases">
        <title>The nuclear and mitochondrial genome assemblies of Tetragonisca angustula (Apidae: Meliponini), a tiny yet remarkable pollinator in the Neotropics.</title>
        <authorList>
            <person name="Ferrari R."/>
            <person name="Ricardo P.C."/>
            <person name="Dias F.C."/>
            <person name="Araujo N.S."/>
            <person name="Soares D.O."/>
            <person name="Zhou Q.-S."/>
            <person name="Zhu C.-D."/>
            <person name="Coutinho L."/>
            <person name="Airas M.C."/>
            <person name="Batista T.M."/>
        </authorList>
    </citation>
    <scope>NUCLEOTIDE SEQUENCE [LARGE SCALE GENOMIC DNA]</scope>
    <source>
        <strain evidence="3">ASF017062</strain>
        <tissue evidence="3">Abdomen</tissue>
    </source>
</reference>
<evidence type="ECO:0000313" key="3">
    <source>
        <dbReference type="EMBL" id="KAK9296719.1"/>
    </source>
</evidence>
<evidence type="ECO:0000259" key="2">
    <source>
        <dbReference type="PROSITE" id="PS50158"/>
    </source>
</evidence>
<dbReference type="SMART" id="SM00343">
    <property type="entry name" value="ZnF_C2HC"/>
    <property type="match status" value="2"/>
</dbReference>
<dbReference type="PANTHER" id="PTHR22639">
    <property type="entry name" value="GAG-RELATED PROTEIN"/>
    <property type="match status" value="1"/>
</dbReference>
<evidence type="ECO:0000313" key="4">
    <source>
        <dbReference type="Proteomes" id="UP001432146"/>
    </source>
</evidence>
<comment type="caution">
    <text evidence="3">The sequence shown here is derived from an EMBL/GenBank/DDBJ whole genome shotgun (WGS) entry which is preliminary data.</text>
</comment>
<dbReference type="PANTHER" id="PTHR22639:SF3">
    <property type="entry name" value="ZINC FINGER CCHC DOMAIN-CONTAINING PROTEIN 3"/>
    <property type="match status" value="1"/>
</dbReference>
<dbReference type="SUPFAM" id="SSF57756">
    <property type="entry name" value="Retrovirus zinc finger-like domains"/>
    <property type="match status" value="1"/>
</dbReference>
<feature type="domain" description="CCHC-type" evidence="2">
    <location>
        <begin position="94"/>
        <end position="108"/>
    </location>
</feature>
<dbReference type="Proteomes" id="UP001432146">
    <property type="component" value="Unassembled WGS sequence"/>
</dbReference>
<keyword evidence="1" id="KW-0862">Zinc</keyword>
<keyword evidence="1" id="KW-0479">Metal-binding</keyword>
<evidence type="ECO:0000256" key="1">
    <source>
        <dbReference type="PROSITE-ProRule" id="PRU00047"/>
    </source>
</evidence>
<dbReference type="InterPro" id="IPR001878">
    <property type="entry name" value="Znf_CCHC"/>
</dbReference>
<dbReference type="Gene3D" id="4.10.60.10">
    <property type="entry name" value="Zinc finger, CCHC-type"/>
    <property type="match status" value="1"/>
</dbReference>
<dbReference type="EMBL" id="JAWNGG020000205">
    <property type="protein sequence ID" value="KAK9296719.1"/>
    <property type="molecule type" value="Genomic_DNA"/>
</dbReference>
<keyword evidence="4" id="KW-1185">Reference proteome</keyword>
<keyword evidence="1" id="KW-0863">Zinc-finger</keyword>
<dbReference type="GO" id="GO:0002218">
    <property type="term" value="P:activation of innate immune response"/>
    <property type="evidence" value="ECO:0007669"/>
    <property type="project" value="InterPro"/>
</dbReference>
<dbReference type="PROSITE" id="PS50158">
    <property type="entry name" value="ZF_CCHC"/>
    <property type="match status" value="2"/>
</dbReference>
<accession>A0AAW0ZH31</accession>
<name>A0AAW0ZH31_9HYME</name>
<sequence length="204" mass="22139">MPRSNCCGGKGRWMQRGVGTTGEIIHINPRAMGSVWVRCPLSAARKLAQLNRIVIGWSASRVEILPPRPMQCFKCLRTGHVKAQCRAMVDRSGRCFRCGERGHAAKGCQAPVKCPICSDLGAPAGHRMGSINCNPPGEKTLLGRGDVEVKTKMEEIKIEGENARGRTGPFSSALPTEETLNKIMASARQIGLDKNEGMDVEVVE</sequence>
<feature type="domain" description="CCHC-type" evidence="2">
    <location>
        <begin position="72"/>
        <end position="86"/>
    </location>
</feature>
<protein>
    <recommendedName>
        <fullName evidence="2">CCHC-type domain-containing protein</fullName>
    </recommendedName>
</protein>
<dbReference type="GO" id="GO:0003723">
    <property type="term" value="F:RNA binding"/>
    <property type="evidence" value="ECO:0007669"/>
    <property type="project" value="InterPro"/>
</dbReference>
<dbReference type="InterPro" id="IPR036875">
    <property type="entry name" value="Znf_CCHC_sf"/>
</dbReference>